<dbReference type="Proteomes" id="UP000242861">
    <property type="component" value="Unassembled WGS sequence"/>
</dbReference>
<feature type="domain" description="Protein-glutamine gamma-glutamyltransferase-like C-terminal" evidence="2">
    <location>
        <begin position="442"/>
        <end position="513"/>
    </location>
</feature>
<feature type="transmembrane region" description="Helical" evidence="1">
    <location>
        <begin position="360"/>
        <end position="381"/>
    </location>
</feature>
<dbReference type="AlphaFoldDB" id="A0A2I0CUW9"/>
<feature type="transmembrane region" description="Helical" evidence="1">
    <location>
        <begin position="151"/>
        <end position="175"/>
    </location>
</feature>
<accession>A0A2I0CUW9</accession>
<evidence type="ECO:0000259" key="2">
    <source>
        <dbReference type="Pfam" id="PF13559"/>
    </source>
</evidence>
<dbReference type="EMBL" id="PIYS01000001">
    <property type="protein sequence ID" value="PKF73369.1"/>
    <property type="molecule type" value="Genomic_DNA"/>
</dbReference>
<evidence type="ECO:0000313" key="3">
    <source>
        <dbReference type="EMBL" id="PKF73369.1"/>
    </source>
</evidence>
<name>A0A2I0CUW9_9PSED</name>
<feature type="transmembrane region" description="Helical" evidence="1">
    <location>
        <begin position="37"/>
        <end position="66"/>
    </location>
</feature>
<evidence type="ECO:0000256" key="1">
    <source>
        <dbReference type="SAM" id="Phobius"/>
    </source>
</evidence>
<dbReference type="Pfam" id="PF13559">
    <property type="entry name" value="DUF4129"/>
    <property type="match status" value="1"/>
</dbReference>
<protein>
    <submittedName>
        <fullName evidence="3">DUF4129 domain-containing protein</fullName>
    </submittedName>
</protein>
<reference evidence="4" key="1">
    <citation type="submission" date="2017-12" db="EMBL/GenBank/DDBJ databases">
        <authorList>
            <person name="Yu X.-Y."/>
        </authorList>
    </citation>
    <scope>NUCLEOTIDE SEQUENCE [LARGE SCALE GENOMIC DNA]</scope>
    <source>
        <strain evidence="4">ZYSR67-Z</strain>
    </source>
</reference>
<organism evidence="3 4">
    <name type="scientific">Pseudomonas fluvialis</name>
    <dbReference type="NCBI Taxonomy" id="1793966"/>
    <lineage>
        <taxon>Bacteria</taxon>
        <taxon>Pseudomonadati</taxon>
        <taxon>Pseudomonadota</taxon>
        <taxon>Gammaproteobacteria</taxon>
        <taxon>Pseudomonadales</taxon>
        <taxon>Pseudomonadaceae</taxon>
        <taxon>Pseudomonas</taxon>
    </lineage>
</organism>
<sequence>MRLTDATVVIRPRSQWEAMDLGIRLARRHAGLLMASWAIITLPLLGLLSALLWSYPSIAVLIFWLLKPAYERLPLYILSQALFGHTPSLSASLRALPGLLKPQLLASLTWRRLSMTRSFDLPVLQLEGLAGQARSQRLVVLGQKGTAGATWLTLVGVHVEMALLFGLFALLYLMLPMQMEIDWSWESLINPDSHQWLWLEHLSNLLYGLLLVIWGPVYAACGFTLYLNRRSELEAWDIELVLRRLRQRVTGSAYALLLLAGLLLSQWPAPALADDMPVQCQPEQLAADHPDAPRLQLQHLDSESARYAIAGLLAEPPFEHTEQVTRWRLGDPQELDEERVKAWAERLKALFDWWERSSGLALVVESLLWGLCLGLLVWLAWRYRQWLQAFGSRLRLPRRSPAEVPPSQLFGLEVSPQSLPQDIPGAVLALWTEQPRAALSLLYRALLSHLLHERQLPLKASHTEGEVLALVQRQQHEPLSQFCQQLTTHWLQLAYGHRLPPADSCQALCAQWRQLFTTEPRP</sequence>
<keyword evidence="1" id="KW-0812">Transmembrane</keyword>
<feature type="transmembrane region" description="Helical" evidence="1">
    <location>
        <begin position="205"/>
        <end position="228"/>
    </location>
</feature>
<gene>
    <name evidence="3" type="ORF">CW360_00355</name>
</gene>
<feature type="transmembrane region" description="Helical" evidence="1">
    <location>
        <begin position="249"/>
        <end position="267"/>
    </location>
</feature>
<dbReference type="InterPro" id="IPR025403">
    <property type="entry name" value="TgpA-like_C"/>
</dbReference>
<keyword evidence="1" id="KW-1133">Transmembrane helix</keyword>
<dbReference type="RefSeq" id="WP_101192356.1">
    <property type="nucleotide sequence ID" value="NZ_PIYS01000001.1"/>
</dbReference>
<comment type="caution">
    <text evidence="3">The sequence shown here is derived from an EMBL/GenBank/DDBJ whole genome shotgun (WGS) entry which is preliminary data.</text>
</comment>
<keyword evidence="1" id="KW-0472">Membrane</keyword>
<evidence type="ECO:0000313" key="4">
    <source>
        <dbReference type="Proteomes" id="UP000242861"/>
    </source>
</evidence>
<proteinExistence type="predicted"/>